<dbReference type="GO" id="GO:0000976">
    <property type="term" value="F:transcription cis-regulatory region binding"/>
    <property type="evidence" value="ECO:0007669"/>
    <property type="project" value="TreeGrafter"/>
</dbReference>
<dbReference type="SUPFAM" id="SSF53850">
    <property type="entry name" value="Periplasmic binding protein-like II"/>
    <property type="match status" value="1"/>
</dbReference>
<dbReference type="EMBL" id="MLJW01000010">
    <property type="protein sequence ID" value="OIR15089.1"/>
    <property type="molecule type" value="Genomic_DNA"/>
</dbReference>
<keyword evidence="2" id="KW-0805">Transcription regulation</keyword>
<evidence type="ECO:0000256" key="1">
    <source>
        <dbReference type="ARBA" id="ARBA00009437"/>
    </source>
</evidence>
<dbReference type="InterPro" id="IPR036390">
    <property type="entry name" value="WH_DNA-bd_sf"/>
</dbReference>
<dbReference type="Gene3D" id="3.40.190.10">
    <property type="entry name" value="Periplasmic binding protein-like II"/>
    <property type="match status" value="2"/>
</dbReference>
<protein>
    <submittedName>
        <fullName evidence="6">HTH-type transcriptional activator CmpR</fullName>
    </submittedName>
</protein>
<comment type="similarity">
    <text evidence="1">Belongs to the LysR transcriptional regulatory family.</text>
</comment>
<dbReference type="InterPro" id="IPR000847">
    <property type="entry name" value="LysR_HTH_N"/>
</dbReference>
<evidence type="ECO:0000259" key="5">
    <source>
        <dbReference type="PROSITE" id="PS50931"/>
    </source>
</evidence>
<dbReference type="PANTHER" id="PTHR30126:SF40">
    <property type="entry name" value="HTH-TYPE TRANSCRIPTIONAL REGULATOR GLTR"/>
    <property type="match status" value="1"/>
</dbReference>
<dbReference type="AlphaFoldDB" id="A0A1J5T2I0"/>
<dbReference type="Pfam" id="PF03466">
    <property type="entry name" value="LysR_substrate"/>
    <property type="match status" value="1"/>
</dbReference>
<name>A0A1J5T2I0_9ZZZZ</name>
<keyword evidence="3" id="KW-0238">DNA-binding</keyword>
<evidence type="ECO:0000313" key="6">
    <source>
        <dbReference type="EMBL" id="OIR15089.1"/>
    </source>
</evidence>
<gene>
    <name evidence="6" type="primary">cmpR_6</name>
    <name evidence="6" type="ORF">GALL_42080</name>
</gene>
<comment type="caution">
    <text evidence="6">The sequence shown here is derived from an EMBL/GenBank/DDBJ whole genome shotgun (WGS) entry which is preliminary data.</text>
</comment>
<evidence type="ECO:0000256" key="2">
    <source>
        <dbReference type="ARBA" id="ARBA00023015"/>
    </source>
</evidence>
<reference evidence="6" key="1">
    <citation type="submission" date="2016-10" db="EMBL/GenBank/DDBJ databases">
        <title>Sequence of Gallionella enrichment culture.</title>
        <authorList>
            <person name="Poehlein A."/>
            <person name="Muehling M."/>
            <person name="Daniel R."/>
        </authorList>
    </citation>
    <scope>NUCLEOTIDE SEQUENCE</scope>
</reference>
<accession>A0A1J5T2I0</accession>
<dbReference type="InterPro" id="IPR005119">
    <property type="entry name" value="LysR_subst-bd"/>
</dbReference>
<sequence>MPAGRVTAVPAVIISMPSLLDSRQLLAFSTLARVGSFTLAAKELGLTQSAISHAMKALEEEIGCRLCDRAGRRVMLTQAGEQFLQHVDKILVEMRAARVGIENLNNWGHLRLRVGASTTACQYILPSVLREFKQRYPRCTLAVEPGDFSRQLELLETKQTDLALMIEPPDQRDWAFVPLFEDELRLLVAPSHRWVKEDQSVRGPISDETLILYSKTSLTFRLIQDYFSNAGISLGHFIELGSMEAIKELAKLGVGVGVVSPWVARNELAQGTLISFPLGTNPLRRRWGVVYSRQRKLSLSEETFVSLCRLHTASFGPDDGRAASEAHG</sequence>
<organism evidence="6">
    <name type="scientific">mine drainage metagenome</name>
    <dbReference type="NCBI Taxonomy" id="410659"/>
    <lineage>
        <taxon>unclassified sequences</taxon>
        <taxon>metagenomes</taxon>
        <taxon>ecological metagenomes</taxon>
    </lineage>
</organism>
<dbReference type="PANTHER" id="PTHR30126">
    <property type="entry name" value="HTH-TYPE TRANSCRIPTIONAL REGULATOR"/>
    <property type="match status" value="1"/>
</dbReference>
<dbReference type="Gene3D" id="1.10.10.10">
    <property type="entry name" value="Winged helix-like DNA-binding domain superfamily/Winged helix DNA-binding domain"/>
    <property type="match status" value="1"/>
</dbReference>
<dbReference type="FunFam" id="1.10.10.10:FF:000001">
    <property type="entry name" value="LysR family transcriptional regulator"/>
    <property type="match status" value="1"/>
</dbReference>
<dbReference type="CDD" id="cd05466">
    <property type="entry name" value="PBP2_LTTR_substrate"/>
    <property type="match status" value="1"/>
</dbReference>
<evidence type="ECO:0000256" key="4">
    <source>
        <dbReference type="ARBA" id="ARBA00023163"/>
    </source>
</evidence>
<dbReference type="InterPro" id="IPR036388">
    <property type="entry name" value="WH-like_DNA-bd_sf"/>
</dbReference>
<evidence type="ECO:0000256" key="3">
    <source>
        <dbReference type="ARBA" id="ARBA00023125"/>
    </source>
</evidence>
<dbReference type="SUPFAM" id="SSF46785">
    <property type="entry name" value="Winged helix' DNA-binding domain"/>
    <property type="match status" value="1"/>
</dbReference>
<dbReference type="PRINTS" id="PR00039">
    <property type="entry name" value="HTHLYSR"/>
</dbReference>
<dbReference type="Pfam" id="PF00126">
    <property type="entry name" value="HTH_1"/>
    <property type="match status" value="1"/>
</dbReference>
<dbReference type="PROSITE" id="PS50931">
    <property type="entry name" value="HTH_LYSR"/>
    <property type="match status" value="1"/>
</dbReference>
<proteinExistence type="inferred from homology"/>
<keyword evidence="4" id="KW-0804">Transcription</keyword>
<dbReference type="GO" id="GO:0003700">
    <property type="term" value="F:DNA-binding transcription factor activity"/>
    <property type="evidence" value="ECO:0007669"/>
    <property type="project" value="InterPro"/>
</dbReference>
<feature type="domain" description="HTH lysR-type" evidence="5">
    <location>
        <begin position="20"/>
        <end position="77"/>
    </location>
</feature>